<dbReference type="InterPro" id="IPR027443">
    <property type="entry name" value="IPNS-like_sf"/>
</dbReference>
<dbReference type="FunFam" id="2.60.120.330:FF:000013">
    <property type="entry name" value="Gibberellin 3-beta-dioxygenase 1"/>
    <property type="match status" value="1"/>
</dbReference>
<dbReference type="InterPro" id="IPR044861">
    <property type="entry name" value="IPNS-like_FE2OG_OXY"/>
</dbReference>
<dbReference type="AlphaFoldDB" id="A0A7J7MRT8"/>
<proteinExistence type="inferred from homology"/>
<dbReference type="InterPro" id="IPR026992">
    <property type="entry name" value="DIOX_N"/>
</dbReference>
<accession>A0A7J7MRT8</accession>
<evidence type="ECO:0000256" key="3">
    <source>
        <dbReference type="ARBA" id="ARBA00022964"/>
    </source>
</evidence>
<evidence type="ECO:0000256" key="1">
    <source>
        <dbReference type="ARBA" id="ARBA00001961"/>
    </source>
</evidence>
<feature type="region of interest" description="Disordered" evidence="8">
    <location>
        <begin position="347"/>
        <end position="366"/>
    </location>
</feature>
<reference evidence="10 11" key="1">
    <citation type="journal article" date="2020" name="IScience">
        <title>Genome Sequencing of the Endangered Kingdonia uniflora (Circaeasteraceae, Ranunculales) Reveals Potential Mechanisms of Evolutionary Specialization.</title>
        <authorList>
            <person name="Sun Y."/>
            <person name="Deng T."/>
            <person name="Zhang A."/>
            <person name="Moore M.J."/>
            <person name="Landis J.B."/>
            <person name="Lin N."/>
            <person name="Zhang H."/>
            <person name="Zhang X."/>
            <person name="Huang J."/>
            <person name="Zhang X."/>
            <person name="Sun H."/>
            <person name="Wang H."/>
        </authorList>
    </citation>
    <scope>NUCLEOTIDE SEQUENCE [LARGE SCALE GENOMIC DNA]</scope>
    <source>
        <strain evidence="10">TB1705</strain>
        <tissue evidence="10">Leaf</tissue>
    </source>
</reference>
<keyword evidence="3" id="KW-0223">Dioxygenase</keyword>
<keyword evidence="4 7" id="KW-0560">Oxidoreductase</keyword>
<dbReference type="EC" id="1.14.11.15" evidence="6"/>
<dbReference type="GO" id="GO:0046872">
    <property type="term" value="F:metal ion binding"/>
    <property type="evidence" value="ECO:0007669"/>
    <property type="project" value="UniProtKB-KW"/>
</dbReference>
<feature type="domain" description="Fe2OG dioxygenase" evidence="9">
    <location>
        <begin position="199"/>
        <end position="299"/>
    </location>
</feature>
<keyword evidence="5 7" id="KW-0408">Iron</keyword>
<dbReference type="GO" id="GO:0009686">
    <property type="term" value="P:gibberellin biosynthetic process"/>
    <property type="evidence" value="ECO:0007669"/>
    <property type="project" value="UniProtKB-ARBA"/>
</dbReference>
<evidence type="ECO:0000259" key="9">
    <source>
        <dbReference type="PROSITE" id="PS51471"/>
    </source>
</evidence>
<name>A0A7J7MRT8_9MAGN</name>
<dbReference type="SUPFAM" id="SSF51197">
    <property type="entry name" value="Clavaminate synthase-like"/>
    <property type="match status" value="1"/>
</dbReference>
<dbReference type="Pfam" id="PF14226">
    <property type="entry name" value="DIOX_N"/>
    <property type="match status" value="1"/>
</dbReference>
<evidence type="ECO:0000256" key="2">
    <source>
        <dbReference type="ARBA" id="ARBA00022723"/>
    </source>
</evidence>
<keyword evidence="2 7" id="KW-0479">Metal-binding</keyword>
<gene>
    <name evidence="10" type="ORF">GIB67_004428</name>
</gene>
<evidence type="ECO:0000256" key="5">
    <source>
        <dbReference type="ARBA" id="ARBA00023004"/>
    </source>
</evidence>
<comment type="caution">
    <text evidence="10">The sequence shown here is derived from an EMBL/GenBank/DDBJ whole genome shotgun (WGS) entry which is preliminary data.</text>
</comment>
<comment type="similarity">
    <text evidence="7">Belongs to the iron/ascorbate-dependent oxidoreductase family.</text>
</comment>
<evidence type="ECO:0000256" key="6">
    <source>
        <dbReference type="ARBA" id="ARBA00066695"/>
    </source>
</evidence>
<dbReference type="InterPro" id="IPR050231">
    <property type="entry name" value="Iron_ascorbate_oxido_reductase"/>
</dbReference>
<dbReference type="Pfam" id="PF03171">
    <property type="entry name" value="2OG-FeII_Oxy"/>
    <property type="match status" value="1"/>
</dbReference>
<evidence type="ECO:0000313" key="11">
    <source>
        <dbReference type="Proteomes" id="UP000541444"/>
    </source>
</evidence>
<sequence length="366" mass="41209">MPSDQKFQSNSLEHIIPIKFETVQKVPDTHTWTPSGEYSVLRDVSDTEPVPIIDLEDQNVVSLIGRACETWGVFQVINHGISMSLFKDVETEIQRLFSLPSENKMKVLRSPGSMTGYGKHAISPFFMKSMWSEGFTVGDSPVEHARQLWPEDYMKFCDTIDEYRDKTNKLCNKLLWLILSSLGITKEVVEWAGATENNSLAPLQLNSYPICTDPDRAIGLAEHTDSSLFTVLNQVGYSGLEVIRDGLGRAKVPLVEGTLIINLGDMFDVLSNGRYKSIIHRVVVNQTHHRYSTAYFYFPPKDVKISPLMKLVDPAHPLMYRSVTGTEFLAIKGKHFRNGLSEIRISNEKNNSDIPNVNENGEKKAG</sequence>
<protein>
    <recommendedName>
        <fullName evidence="6">gibberellin 3beta-dioxygenase</fullName>
        <ecNumber evidence="6">1.14.11.15</ecNumber>
    </recommendedName>
</protein>
<dbReference type="Proteomes" id="UP000541444">
    <property type="component" value="Unassembled WGS sequence"/>
</dbReference>
<dbReference type="Gene3D" id="2.60.120.330">
    <property type="entry name" value="B-lactam Antibiotic, Isopenicillin N Synthase, Chain"/>
    <property type="match status" value="1"/>
</dbReference>
<dbReference type="InterPro" id="IPR005123">
    <property type="entry name" value="Oxoglu/Fe-dep_dioxygenase_dom"/>
</dbReference>
<evidence type="ECO:0000256" key="4">
    <source>
        <dbReference type="ARBA" id="ARBA00023002"/>
    </source>
</evidence>
<evidence type="ECO:0000256" key="7">
    <source>
        <dbReference type="RuleBase" id="RU003682"/>
    </source>
</evidence>
<evidence type="ECO:0000256" key="8">
    <source>
        <dbReference type="SAM" id="MobiDB-lite"/>
    </source>
</evidence>
<evidence type="ECO:0000313" key="10">
    <source>
        <dbReference type="EMBL" id="KAF6157490.1"/>
    </source>
</evidence>
<dbReference type="GO" id="GO:0016707">
    <property type="term" value="F:gibberellin 3-beta-dioxygenase activity"/>
    <property type="evidence" value="ECO:0007669"/>
    <property type="project" value="UniProtKB-EC"/>
</dbReference>
<organism evidence="10 11">
    <name type="scientific">Kingdonia uniflora</name>
    <dbReference type="NCBI Taxonomy" id="39325"/>
    <lineage>
        <taxon>Eukaryota</taxon>
        <taxon>Viridiplantae</taxon>
        <taxon>Streptophyta</taxon>
        <taxon>Embryophyta</taxon>
        <taxon>Tracheophyta</taxon>
        <taxon>Spermatophyta</taxon>
        <taxon>Magnoliopsida</taxon>
        <taxon>Ranunculales</taxon>
        <taxon>Circaeasteraceae</taxon>
        <taxon>Kingdonia</taxon>
    </lineage>
</organism>
<keyword evidence="11" id="KW-1185">Reference proteome</keyword>
<dbReference type="EMBL" id="JACGCM010001275">
    <property type="protein sequence ID" value="KAF6157490.1"/>
    <property type="molecule type" value="Genomic_DNA"/>
</dbReference>
<dbReference type="PANTHER" id="PTHR47990">
    <property type="entry name" value="2-OXOGLUTARATE (2OG) AND FE(II)-DEPENDENT OXYGENASE SUPERFAMILY PROTEIN-RELATED"/>
    <property type="match status" value="1"/>
</dbReference>
<dbReference type="OrthoDB" id="288590at2759"/>
<dbReference type="PROSITE" id="PS51471">
    <property type="entry name" value="FE2OG_OXY"/>
    <property type="match status" value="1"/>
</dbReference>
<comment type="cofactor">
    <cofactor evidence="1">
        <name>L-ascorbate</name>
        <dbReference type="ChEBI" id="CHEBI:38290"/>
    </cofactor>
</comment>